<keyword evidence="2" id="KW-1185">Reference proteome</keyword>
<protein>
    <submittedName>
        <fullName evidence="1">Uncharacterized protein</fullName>
    </submittedName>
</protein>
<sequence>MTKRDTIWNACGKRGGSKCRRKRIYSKRNWEVLANYARVSPVLRKFRCAMQCKQLKFCRNKRYVDRTLDEDFRDKIMKLCKIVRRPIALSVWTRHVNHLLRFYQKGYCPQRLDKGKSIALGDWVN</sequence>
<dbReference type="Proteomes" id="UP001630127">
    <property type="component" value="Unassembled WGS sequence"/>
</dbReference>
<evidence type="ECO:0000313" key="1">
    <source>
        <dbReference type="EMBL" id="KAL3538146.1"/>
    </source>
</evidence>
<organism evidence="1 2">
    <name type="scientific">Cinchona calisaya</name>
    <dbReference type="NCBI Taxonomy" id="153742"/>
    <lineage>
        <taxon>Eukaryota</taxon>
        <taxon>Viridiplantae</taxon>
        <taxon>Streptophyta</taxon>
        <taxon>Embryophyta</taxon>
        <taxon>Tracheophyta</taxon>
        <taxon>Spermatophyta</taxon>
        <taxon>Magnoliopsida</taxon>
        <taxon>eudicotyledons</taxon>
        <taxon>Gunneridae</taxon>
        <taxon>Pentapetalae</taxon>
        <taxon>asterids</taxon>
        <taxon>lamiids</taxon>
        <taxon>Gentianales</taxon>
        <taxon>Rubiaceae</taxon>
        <taxon>Cinchonoideae</taxon>
        <taxon>Cinchoneae</taxon>
        <taxon>Cinchona</taxon>
    </lineage>
</organism>
<dbReference type="AlphaFoldDB" id="A0ABD3B486"/>
<dbReference type="EMBL" id="JBJUIK010000001">
    <property type="protein sequence ID" value="KAL3538146.1"/>
    <property type="molecule type" value="Genomic_DNA"/>
</dbReference>
<gene>
    <name evidence="1" type="ORF">ACH5RR_001512</name>
</gene>
<name>A0ABD3B486_9GENT</name>
<accession>A0ABD3B486</accession>
<comment type="caution">
    <text evidence="1">The sequence shown here is derived from an EMBL/GenBank/DDBJ whole genome shotgun (WGS) entry which is preliminary data.</text>
</comment>
<proteinExistence type="predicted"/>
<reference evidence="1 2" key="1">
    <citation type="submission" date="2024-11" db="EMBL/GenBank/DDBJ databases">
        <title>A near-complete genome assembly of Cinchona calisaya.</title>
        <authorList>
            <person name="Lian D.C."/>
            <person name="Zhao X.W."/>
            <person name="Wei L."/>
        </authorList>
    </citation>
    <scope>NUCLEOTIDE SEQUENCE [LARGE SCALE GENOMIC DNA]</scope>
    <source>
        <tissue evidence="1">Nenye</tissue>
    </source>
</reference>
<evidence type="ECO:0000313" key="2">
    <source>
        <dbReference type="Proteomes" id="UP001630127"/>
    </source>
</evidence>